<comment type="caution">
    <text evidence="5">The sequence shown here is derived from an EMBL/GenBank/DDBJ whole genome shotgun (WGS) entry which is preliminary data.</text>
</comment>
<keyword evidence="6" id="KW-1185">Reference proteome</keyword>
<dbReference type="Pfam" id="PF13517">
    <property type="entry name" value="FG-GAP_3"/>
    <property type="match status" value="1"/>
</dbReference>
<dbReference type="SMART" id="SM00645">
    <property type="entry name" value="Pept_C1"/>
    <property type="match status" value="1"/>
</dbReference>
<evidence type="ECO:0000259" key="4">
    <source>
        <dbReference type="SMART" id="SM00645"/>
    </source>
</evidence>
<feature type="domain" description="Peptidase C1A papain C-terminal" evidence="4">
    <location>
        <begin position="28"/>
        <end position="299"/>
    </location>
</feature>
<dbReference type="PANTHER" id="PTHR12411">
    <property type="entry name" value="CYSTEINE PROTEASE FAMILY C1-RELATED"/>
    <property type="match status" value="1"/>
</dbReference>
<dbReference type="Gene3D" id="3.90.70.10">
    <property type="entry name" value="Cysteine proteinases"/>
    <property type="match status" value="1"/>
</dbReference>
<dbReference type="eggNOG" id="COG4870">
    <property type="taxonomic scope" value="Bacteria"/>
</dbReference>
<dbReference type="PATRIC" id="fig|398512.5.peg.869"/>
<dbReference type="SUPFAM" id="SSF54001">
    <property type="entry name" value="Cysteine proteinases"/>
    <property type="match status" value="1"/>
</dbReference>
<feature type="signal peptide" evidence="3">
    <location>
        <begin position="1"/>
        <end position="26"/>
    </location>
</feature>
<protein>
    <submittedName>
        <fullName evidence="5">Peptidase C1A papain</fullName>
    </submittedName>
</protein>
<evidence type="ECO:0000256" key="2">
    <source>
        <dbReference type="ARBA" id="ARBA00022729"/>
    </source>
</evidence>
<accession>A0A0L6JIL6</accession>
<dbReference type="InterPro" id="IPR000668">
    <property type="entry name" value="Peptidase_C1A_C"/>
</dbReference>
<dbReference type="GO" id="GO:0008234">
    <property type="term" value="F:cysteine-type peptidase activity"/>
    <property type="evidence" value="ECO:0007669"/>
    <property type="project" value="InterPro"/>
</dbReference>
<evidence type="ECO:0000313" key="6">
    <source>
        <dbReference type="Proteomes" id="UP000036923"/>
    </source>
</evidence>
<organism evidence="5 6">
    <name type="scientific">Pseudobacteroides cellulosolvens ATCC 35603 = DSM 2933</name>
    <dbReference type="NCBI Taxonomy" id="398512"/>
    <lineage>
        <taxon>Bacteria</taxon>
        <taxon>Bacillati</taxon>
        <taxon>Bacillota</taxon>
        <taxon>Clostridia</taxon>
        <taxon>Eubacteriales</taxon>
        <taxon>Oscillospiraceae</taxon>
        <taxon>Pseudobacteroides</taxon>
    </lineage>
</organism>
<gene>
    <name evidence="5" type="ORF">Bccel_0835</name>
</gene>
<dbReference type="AlphaFoldDB" id="A0A0L6JIL6"/>
<keyword evidence="2 3" id="KW-0732">Signal</keyword>
<dbReference type="EMBL" id="LGTC01000001">
    <property type="protein sequence ID" value="KNY25575.1"/>
    <property type="molecule type" value="Genomic_DNA"/>
</dbReference>
<dbReference type="Pfam" id="PF00112">
    <property type="entry name" value="Peptidase_C1"/>
    <property type="match status" value="1"/>
</dbReference>
<dbReference type="InterPro" id="IPR013517">
    <property type="entry name" value="FG-GAP"/>
</dbReference>
<sequence precursor="true">MRNYKNLIFATLFLIVIMLASSQASAAIPDKVDWSGKQTSIKNQYDRRTCFDFAIIAALEARYNRDYNMTLDLSEQYLHHLIKSSWLDVIPPNYTPNYLYENQVSYWGGGSSDCVSFTRDYDICAENDINYNSTLGINRGYLGQSEMESLKNYINARTNNACGDFAWLPDPKDNKVTQAQVDAFEYSPYYIPTSARTGAIYGVESFARLNSPNVSANIEQVIANGYDVILDFNTNWYRDRYGVYQYSGTSGGESHCVLVVGYDRPNRIFIVKNSWGESSMIRVKYDVFEKNATGAHYITKVKAPVSYSNQKSRLLGVFNLNNDSLRGKLVIRRLPNYSNVPARLGHFIDANGNYKAINGYFSTETKGITFSIADSRYTEPGIMTGKYFYTDDYSWNTIHAAPDFIVRDSSGKMILYPFHNGTFYGNTPIQVGNDWSFTHYLVGNWTGDGTHDLIVRNSLGELYLYPFRNNTFYGNTPIKLGSGFNYTDYLVGNWTGDGTDDLIVRTASGDLYLIIIRNNSISASPIKVGNGFINMTDYLVGNWTGDGTSDLIIRNANGELYLYQFRNNTFYGNVSGKVGEGFNGVVNYLVGNWTNDGTDDLIVRFSSGDLWLYTFRNNTFYGNYSAKVGNEFNSFTDIYVGNWFCDGTSDIIARTGSGDMMLYQFKNNTLYGNNSYKVGNDFNFSNYLVGNWSGK</sequence>
<feature type="chain" id="PRO_5005566058" evidence="3">
    <location>
        <begin position="27"/>
        <end position="695"/>
    </location>
</feature>
<dbReference type="RefSeq" id="WP_036940965.1">
    <property type="nucleotide sequence ID" value="NZ_JQKC01000014.1"/>
</dbReference>
<dbReference type="InterPro" id="IPR038765">
    <property type="entry name" value="Papain-like_cys_pep_sf"/>
</dbReference>
<dbReference type="SUPFAM" id="SSF69318">
    <property type="entry name" value="Integrin alpha N-terminal domain"/>
    <property type="match status" value="2"/>
</dbReference>
<dbReference type="OrthoDB" id="3648721at2"/>
<dbReference type="InterPro" id="IPR013128">
    <property type="entry name" value="Peptidase_C1A"/>
</dbReference>
<evidence type="ECO:0000313" key="5">
    <source>
        <dbReference type="EMBL" id="KNY25575.1"/>
    </source>
</evidence>
<proteinExistence type="inferred from homology"/>
<dbReference type="GO" id="GO:0006508">
    <property type="term" value="P:proteolysis"/>
    <property type="evidence" value="ECO:0007669"/>
    <property type="project" value="InterPro"/>
</dbReference>
<reference evidence="6" key="1">
    <citation type="submission" date="2015-07" db="EMBL/GenBank/DDBJ databases">
        <title>Near-Complete Genome Sequence of the Cellulolytic Bacterium Bacteroides (Pseudobacteroides) cellulosolvens ATCC 35603.</title>
        <authorList>
            <person name="Dassa B."/>
            <person name="Utturkar S.M."/>
            <person name="Klingeman D.M."/>
            <person name="Hurt R.A."/>
            <person name="Keller M."/>
            <person name="Xu J."/>
            <person name="Reddy Y.H.K."/>
            <person name="Borovok I."/>
            <person name="Grinberg I.R."/>
            <person name="Lamed R."/>
            <person name="Zhivin O."/>
            <person name="Bayer E.A."/>
            <person name="Brown S.D."/>
        </authorList>
    </citation>
    <scope>NUCLEOTIDE SEQUENCE [LARGE SCALE GENOMIC DNA]</scope>
    <source>
        <strain evidence="6">DSM 2933</strain>
    </source>
</reference>
<dbReference type="eggNOG" id="COG0739">
    <property type="taxonomic scope" value="Bacteria"/>
</dbReference>
<dbReference type="Proteomes" id="UP000036923">
    <property type="component" value="Unassembled WGS sequence"/>
</dbReference>
<evidence type="ECO:0000256" key="3">
    <source>
        <dbReference type="SAM" id="SignalP"/>
    </source>
</evidence>
<dbReference type="InterPro" id="IPR028994">
    <property type="entry name" value="Integrin_alpha_N"/>
</dbReference>
<evidence type="ECO:0000256" key="1">
    <source>
        <dbReference type="ARBA" id="ARBA00008455"/>
    </source>
</evidence>
<name>A0A0L6JIL6_9FIRM</name>
<comment type="similarity">
    <text evidence="1">Belongs to the peptidase C1 family.</text>
</comment>
<dbReference type="STRING" id="398512.Bccel_0835"/>